<evidence type="ECO:0000256" key="1">
    <source>
        <dbReference type="ARBA" id="ARBA00008520"/>
    </source>
</evidence>
<keyword evidence="2" id="KW-0813">Transport</keyword>
<dbReference type="GO" id="GO:0015768">
    <property type="term" value="P:maltose transport"/>
    <property type="evidence" value="ECO:0007669"/>
    <property type="project" value="TreeGrafter"/>
</dbReference>
<dbReference type="AlphaFoldDB" id="A0A345XZU1"/>
<evidence type="ECO:0000256" key="2">
    <source>
        <dbReference type="ARBA" id="ARBA00022448"/>
    </source>
</evidence>
<protein>
    <submittedName>
        <fullName evidence="4">Sugar ABC transporter substrate-binding protein</fullName>
    </submittedName>
</protein>
<dbReference type="EMBL" id="CP031320">
    <property type="protein sequence ID" value="AXK37157.1"/>
    <property type="molecule type" value="Genomic_DNA"/>
</dbReference>
<dbReference type="PANTHER" id="PTHR30061">
    <property type="entry name" value="MALTOSE-BINDING PERIPLASMIC PROTEIN"/>
    <property type="match status" value="1"/>
</dbReference>
<sequence length="418" mass="46110">MLALTGGAAAAVPLAGCGSGAPDDEGGGDGGGGTVTVYWNAGHDYAAYQKVIDAFEKKHGVTVRMQKYQWPDMRTRILTDFSSGNVPDLMEEPGGWTQEFALSGDVLSLQDYLDRDGAEMGYPDDWQEAAVRHNAHRGKAYGIQLHQTCSLLLYNKAMFRKARVEPPTTWDEVVSVGKRLTGGDVHGIALNQDQSYAWPWLLQNDVRLYNPDGQELLTPRAAALEALQFQADLVHKHKVSPVPTPGTDYSGPQKLLSAERAAMIVSGPWDLEPIEKSSPDLELGVAQVPKGKKQSTILAGTSVFIPKKAKHPDLAWDLIKRLTELRTEVAVTRDEGMLMPRKSWMKEPVVQDDPLTKAFAKGLTYAEDPYLDLYVTGKYGELSIDLFRTMYQGIVMEKKPVEKAYEQYVTAGRKLIKG</sequence>
<organism evidence="4 5">
    <name type="scientific">Streptomyces armeniacus</name>
    <dbReference type="NCBI Taxonomy" id="83291"/>
    <lineage>
        <taxon>Bacteria</taxon>
        <taxon>Bacillati</taxon>
        <taxon>Actinomycetota</taxon>
        <taxon>Actinomycetes</taxon>
        <taxon>Kitasatosporales</taxon>
        <taxon>Streptomycetaceae</taxon>
        <taxon>Streptomyces</taxon>
    </lineage>
</organism>
<gene>
    <name evidence="4" type="ORF">DVA86_07535</name>
</gene>
<dbReference type="KEGG" id="sarm:DVA86_07535"/>
<reference evidence="4 5" key="1">
    <citation type="submission" date="2018-07" db="EMBL/GenBank/DDBJ databases">
        <title>Draft genome of the type strain Streptomyces armeniacus ATCC 15676.</title>
        <authorList>
            <person name="Labana P."/>
            <person name="Gosse J.T."/>
            <person name="Boddy C.N."/>
        </authorList>
    </citation>
    <scope>NUCLEOTIDE SEQUENCE [LARGE SCALE GENOMIC DNA]</scope>
    <source>
        <strain evidence="4 5">ATCC 15676</strain>
    </source>
</reference>
<dbReference type="GO" id="GO:0055052">
    <property type="term" value="C:ATP-binding cassette (ABC) transporter complex, substrate-binding subunit-containing"/>
    <property type="evidence" value="ECO:0007669"/>
    <property type="project" value="TreeGrafter"/>
</dbReference>
<dbReference type="Gene3D" id="3.40.190.10">
    <property type="entry name" value="Periplasmic binding protein-like II"/>
    <property type="match status" value="2"/>
</dbReference>
<dbReference type="GO" id="GO:0042956">
    <property type="term" value="P:maltodextrin transmembrane transport"/>
    <property type="evidence" value="ECO:0007669"/>
    <property type="project" value="TreeGrafter"/>
</dbReference>
<evidence type="ECO:0000313" key="5">
    <source>
        <dbReference type="Proteomes" id="UP000254425"/>
    </source>
</evidence>
<dbReference type="GO" id="GO:1901982">
    <property type="term" value="F:maltose binding"/>
    <property type="evidence" value="ECO:0007669"/>
    <property type="project" value="TreeGrafter"/>
</dbReference>
<keyword evidence="5" id="KW-1185">Reference proteome</keyword>
<dbReference type="Pfam" id="PF01547">
    <property type="entry name" value="SBP_bac_1"/>
    <property type="match status" value="1"/>
</dbReference>
<name>A0A345XZU1_9ACTN</name>
<dbReference type="SUPFAM" id="SSF53850">
    <property type="entry name" value="Periplasmic binding protein-like II"/>
    <property type="match status" value="1"/>
</dbReference>
<comment type="similarity">
    <text evidence="1">Belongs to the bacterial solute-binding protein 1 family.</text>
</comment>
<accession>A0A345XZU1</accession>
<keyword evidence="3" id="KW-0732">Signal</keyword>
<evidence type="ECO:0000313" key="4">
    <source>
        <dbReference type="EMBL" id="AXK37157.1"/>
    </source>
</evidence>
<dbReference type="PANTHER" id="PTHR30061:SF50">
    <property type="entry name" value="MALTOSE_MALTODEXTRIN-BINDING PERIPLASMIC PROTEIN"/>
    <property type="match status" value="1"/>
</dbReference>
<dbReference type="CDD" id="cd13585">
    <property type="entry name" value="PBP2_TMBP_like"/>
    <property type="match status" value="1"/>
</dbReference>
<evidence type="ECO:0000256" key="3">
    <source>
        <dbReference type="ARBA" id="ARBA00022729"/>
    </source>
</evidence>
<dbReference type="Proteomes" id="UP000254425">
    <property type="component" value="Chromosome"/>
</dbReference>
<proteinExistence type="inferred from homology"/>
<dbReference type="InterPro" id="IPR006059">
    <property type="entry name" value="SBP"/>
</dbReference>